<organism evidence="1">
    <name type="scientific">uncultured Pyrinomonadaceae bacterium</name>
    <dbReference type="NCBI Taxonomy" id="2283094"/>
    <lineage>
        <taxon>Bacteria</taxon>
        <taxon>Pseudomonadati</taxon>
        <taxon>Acidobacteriota</taxon>
        <taxon>Blastocatellia</taxon>
        <taxon>Blastocatellales</taxon>
        <taxon>Pyrinomonadaceae</taxon>
        <taxon>environmental samples</taxon>
    </lineage>
</organism>
<dbReference type="SUPFAM" id="SSF52540">
    <property type="entry name" value="P-loop containing nucleoside triphosphate hydrolases"/>
    <property type="match status" value="1"/>
</dbReference>
<name>A0A6J4NQT2_9BACT</name>
<sequence length="344" mass="38267">MKTTNKPKINPLSRVPRQQRLIMAIRGGAGVGKSHFVSSMAEAGLGKLCIFDTERKARLLRGVGQTFDALEIEQTDELPEFIEWAINGEGREQNYGCFGLDSWAAYFSAKHSEMLEAVRDRTGDPLAQPSAEELAADQMILQNVLRKLCIESGKCVVIADQIPARGKESKEDNEIGRVLPMTASGLEYFVDVMIEVSLQERDGEITRVFQVVKSNSPAFEVGFEMTGNTGFKDFLEHMKGEQALELAFEQPKKSDVPEFIEDKTPVSIAPQTMTIEDLIKKAEANGFKQADIVTGARIYHNQPNIYHLTAEQIADLDERMTARVAKTNNAQTADVRQIKRVKSA</sequence>
<accession>A0A6J4NQT2</accession>
<protein>
    <recommendedName>
        <fullName evidence="2">AAA domain-containing protein</fullName>
    </recommendedName>
</protein>
<dbReference type="EMBL" id="CADCUR010000086">
    <property type="protein sequence ID" value="CAA9392232.1"/>
    <property type="molecule type" value="Genomic_DNA"/>
</dbReference>
<evidence type="ECO:0000313" key="1">
    <source>
        <dbReference type="EMBL" id="CAA9392232.1"/>
    </source>
</evidence>
<dbReference type="InterPro" id="IPR027417">
    <property type="entry name" value="P-loop_NTPase"/>
</dbReference>
<gene>
    <name evidence="1" type="ORF">AVDCRST_MAG74-1170</name>
</gene>
<proteinExistence type="predicted"/>
<reference evidence="1" key="1">
    <citation type="submission" date="2020-02" db="EMBL/GenBank/DDBJ databases">
        <authorList>
            <person name="Meier V. D."/>
        </authorList>
    </citation>
    <scope>NUCLEOTIDE SEQUENCE</scope>
    <source>
        <strain evidence="1">AVDCRST_MAG74</strain>
    </source>
</reference>
<dbReference type="Gene3D" id="3.40.50.300">
    <property type="entry name" value="P-loop containing nucleotide triphosphate hydrolases"/>
    <property type="match status" value="1"/>
</dbReference>
<dbReference type="AlphaFoldDB" id="A0A6J4NQT2"/>
<evidence type="ECO:0008006" key="2">
    <source>
        <dbReference type="Google" id="ProtNLM"/>
    </source>
</evidence>